<accession>A0A844BD72</accession>
<gene>
    <name evidence="2" type="ORF">GH815_15695</name>
</gene>
<sequence length="410" mass="43953">MPAFTQRPPAQPAPNLAGDGMRGSNQSGMRAWNERLVLTLVRQQGALSKAEIARTTGLSAQTVSVIMRALESDGLLTRGNPVRGKVGQPSVPMSLNPEGAFFLGLKIGRRSCEVVLTDFLGRIRDRRLRHYPWPDIDTITGFAIESVGALLAGLSPVQAGRVAGLGIAMPFQLWGWAPAIGAPQERMNAWRSRDIRAELEARFAFPVFLENDATAACGAELVFGNPQKLRDFVYFYLGFFVGGGLVLNGRLYTGPNGNAGALGSMPVPDREGRTVQLIELASIAVLERMLAARGLASDMLWFHDGHWPVDETVLAEWIEGAAHGMSRAIVACAAVIDVDNVLIDGWIPADVRARLVARTGALTAELDMTGLTPPVLREGTLGSEARTLGAASRPLAERFLVDPAAISKGV</sequence>
<dbReference type="InterPro" id="IPR036390">
    <property type="entry name" value="WH_DNA-bd_sf"/>
</dbReference>
<dbReference type="PANTHER" id="PTHR18964:SF169">
    <property type="entry name" value="N-ACETYLMANNOSAMINE KINASE"/>
    <property type="match status" value="1"/>
</dbReference>
<dbReference type="GO" id="GO:0009384">
    <property type="term" value="F:N-acylmannosamine kinase activity"/>
    <property type="evidence" value="ECO:0007669"/>
    <property type="project" value="TreeGrafter"/>
</dbReference>
<proteinExistence type="predicted"/>
<dbReference type="RefSeq" id="WP_153749704.1">
    <property type="nucleotide sequence ID" value="NZ_BAAADI010000017.1"/>
</dbReference>
<dbReference type="Gene3D" id="1.10.10.10">
    <property type="entry name" value="Winged helix-like DNA-binding domain superfamily/Winged helix DNA-binding domain"/>
    <property type="match status" value="1"/>
</dbReference>
<dbReference type="InterPro" id="IPR000600">
    <property type="entry name" value="ROK"/>
</dbReference>
<dbReference type="GO" id="GO:0019262">
    <property type="term" value="P:N-acetylneuraminate catabolic process"/>
    <property type="evidence" value="ECO:0007669"/>
    <property type="project" value="TreeGrafter"/>
</dbReference>
<name>A0A844BD72_9RHOB</name>
<dbReference type="InterPro" id="IPR036388">
    <property type="entry name" value="WH-like_DNA-bd_sf"/>
</dbReference>
<dbReference type="SUPFAM" id="SSF53067">
    <property type="entry name" value="Actin-like ATPase domain"/>
    <property type="match status" value="1"/>
</dbReference>
<evidence type="ECO:0000313" key="3">
    <source>
        <dbReference type="Proteomes" id="UP000466730"/>
    </source>
</evidence>
<dbReference type="EMBL" id="WJPO01000030">
    <property type="protein sequence ID" value="MRH22424.1"/>
    <property type="molecule type" value="Genomic_DNA"/>
</dbReference>
<dbReference type="SUPFAM" id="SSF46785">
    <property type="entry name" value="Winged helix' DNA-binding domain"/>
    <property type="match status" value="1"/>
</dbReference>
<protein>
    <submittedName>
        <fullName evidence="2">ROK family protein</fullName>
    </submittedName>
</protein>
<dbReference type="Pfam" id="PF00480">
    <property type="entry name" value="ROK"/>
    <property type="match status" value="1"/>
</dbReference>
<keyword evidence="3" id="KW-1185">Reference proteome</keyword>
<organism evidence="2 3">
    <name type="scientific">Rhodovulum strictum</name>
    <dbReference type="NCBI Taxonomy" id="58314"/>
    <lineage>
        <taxon>Bacteria</taxon>
        <taxon>Pseudomonadati</taxon>
        <taxon>Pseudomonadota</taxon>
        <taxon>Alphaproteobacteria</taxon>
        <taxon>Rhodobacterales</taxon>
        <taxon>Paracoccaceae</taxon>
        <taxon>Rhodovulum</taxon>
    </lineage>
</organism>
<dbReference type="Proteomes" id="UP000466730">
    <property type="component" value="Unassembled WGS sequence"/>
</dbReference>
<dbReference type="AlphaFoldDB" id="A0A844BD72"/>
<feature type="region of interest" description="Disordered" evidence="1">
    <location>
        <begin position="1"/>
        <end position="25"/>
    </location>
</feature>
<comment type="caution">
    <text evidence="2">The sequence shown here is derived from an EMBL/GenBank/DDBJ whole genome shotgun (WGS) entry which is preliminary data.</text>
</comment>
<evidence type="ECO:0000313" key="2">
    <source>
        <dbReference type="EMBL" id="MRH22424.1"/>
    </source>
</evidence>
<reference evidence="2 3" key="1">
    <citation type="submission" date="2019-11" db="EMBL/GenBank/DDBJ databases">
        <title>Draft Whole-Genome sequence of the marine photosynthetic bacterium Rhodovulum strictum DSM 11289.</title>
        <authorList>
            <person name="Kyndt J.A."/>
            <person name="Meyer T.E."/>
        </authorList>
    </citation>
    <scope>NUCLEOTIDE SEQUENCE [LARGE SCALE GENOMIC DNA]</scope>
    <source>
        <strain evidence="2 3">DSM 11289</strain>
    </source>
</reference>
<dbReference type="CDD" id="cd23763">
    <property type="entry name" value="ASKHA_ATPase_ROK"/>
    <property type="match status" value="1"/>
</dbReference>
<dbReference type="Pfam" id="PF13412">
    <property type="entry name" value="HTH_24"/>
    <property type="match status" value="1"/>
</dbReference>
<dbReference type="Gene3D" id="3.30.420.40">
    <property type="match status" value="2"/>
</dbReference>
<dbReference type="OrthoDB" id="49685at2"/>
<evidence type="ECO:0000256" key="1">
    <source>
        <dbReference type="SAM" id="MobiDB-lite"/>
    </source>
</evidence>
<dbReference type="InterPro" id="IPR043129">
    <property type="entry name" value="ATPase_NBD"/>
</dbReference>
<dbReference type="PANTHER" id="PTHR18964">
    <property type="entry name" value="ROK (REPRESSOR, ORF, KINASE) FAMILY"/>
    <property type="match status" value="1"/>
</dbReference>